<organism evidence="3 4">
    <name type="scientific">Paramicrobacterium chengjingii</name>
    <dbReference type="NCBI Taxonomy" id="2769067"/>
    <lineage>
        <taxon>Bacteria</taxon>
        <taxon>Bacillati</taxon>
        <taxon>Actinomycetota</taxon>
        <taxon>Actinomycetes</taxon>
        <taxon>Micrococcales</taxon>
        <taxon>Microbacteriaceae</taxon>
        <taxon>Paramicrobacterium</taxon>
    </lineage>
</organism>
<dbReference type="PANTHER" id="PTHR33442:SF1">
    <property type="entry name" value="TRANS-3-HYDROXY-L-PROLINE DEHYDRATASE"/>
    <property type="match status" value="1"/>
</dbReference>
<evidence type="ECO:0000256" key="1">
    <source>
        <dbReference type="ARBA" id="ARBA00007529"/>
    </source>
</evidence>
<evidence type="ECO:0000313" key="3">
    <source>
        <dbReference type="EMBL" id="QPZ37020.1"/>
    </source>
</evidence>
<sequence>MADSTATATGATTKEDRMINLEIVDAEAGGDIGRVIVAGFETPPGESIAERAEYMRENADWLRRTLIQPPIGELSQSINLVLPPSNEEADIGVITMGTMGYPGFSGSNAMCTIAVLASEGLIDMSADEVNIRLETPVGITALTVCVEDGSVKSVQYAAPVAYAEPEERTATLPTWGAVTYTLAYSGVSYVVVDATTVDLHPTADSAEAIRRLFGELFAEIDSTTILDHPSLGAMPKLTLGLLADGSETQHYATAGQSTPLAVYMAGGVICSGPTGTGTSALLAWLANRKLIWPNSQICAISPGGHTFIGDYTRDTTVGPRSAIHTTITGSPRVLKRDTITIERPGEGSSFGGIATRERHSRSRTHGKNRG</sequence>
<dbReference type="PANTHER" id="PTHR33442">
    <property type="entry name" value="TRANS-3-HYDROXY-L-PROLINE DEHYDRATASE"/>
    <property type="match status" value="1"/>
</dbReference>
<comment type="similarity">
    <text evidence="1">Belongs to the proline racemase family.</text>
</comment>
<protein>
    <submittedName>
        <fullName evidence="3">Proline racemase family protein</fullName>
    </submittedName>
</protein>
<name>A0ABX6YF42_9MICO</name>
<dbReference type="Pfam" id="PF05544">
    <property type="entry name" value="Pro_racemase"/>
    <property type="match status" value="1"/>
</dbReference>
<dbReference type="Proteomes" id="UP000662814">
    <property type="component" value="Chromosome"/>
</dbReference>
<dbReference type="EMBL" id="CP061169">
    <property type="protein sequence ID" value="QPZ37020.1"/>
    <property type="molecule type" value="Genomic_DNA"/>
</dbReference>
<dbReference type="SUPFAM" id="SSF54506">
    <property type="entry name" value="Diaminopimelate epimerase-like"/>
    <property type="match status" value="1"/>
</dbReference>
<gene>
    <name evidence="3" type="ORF">HCR76_08985</name>
</gene>
<dbReference type="InterPro" id="IPR008794">
    <property type="entry name" value="Pro_racemase_fam"/>
</dbReference>
<evidence type="ECO:0000313" key="4">
    <source>
        <dbReference type="Proteomes" id="UP000662814"/>
    </source>
</evidence>
<dbReference type="Gene3D" id="3.10.310.10">
    <property type="entry name" value="Diaminopimelate Epimerase, Chain A, domain 1"/>
    <property type="match status" value="2"/>
</dbReference>
<evidence type="ECO:0000256" key="2">
    <source>
        <dbReference type="SAM" id="MobiDB-lite"/>
    </source>
</evidence>
<proteinExistence type="inferred from homology"/>
<dbReference type="RefSeq" id="WP_166990150.1">
    <property type="nucleotide sequence ID" value="NZ_CP061169.1"/>
</dbReference>
<feature type="region of interest" description="Disordered" evidence="2">
    <location>
        <begin position="342"/>
        <end position="370"/>
    </location>
</feature>
<feature type="compositionally biased region" description="Basic residues" evidence="2">
    <location>
        <begin position="358"/>
        <end position="370"/>
    </location>
</feature>
<keyword evidence="4" id="KW-1185">Reference proteome</keyword>
<reference evidence="3 4" key="1">
    <citation type="submission" date="2020-12" db="EMBL/GenBank/DDBJ databases">
        <title>Microbacterium sp. HY060.</title>
        <authorList>
            <person name="Zhou J."/>
        </authorList>
    </citation>
    <scope>NUCLEOTIDE SEQUENCE [LARGE SCALE GENOMIC DNA]</scope>
    <source>
        <strain evidence="3 4">HY60</strain>
    </source>
</reference>
<accession>A0ABX6YF42</accession>